<dbReference type="RefSeq" id="WP_009338595.1">
    <property type="nucleotide sequence ID" value="NZ_CCAZ020000002.1"/>
</dbReference>
<dbReference type="InterPro" id="IPR003697">
    <property type="entry name" value="Maf-like"/>
</dbReference>
<dbReference type="CDD" id="cd00555">
    <property type="entry name" value="Maf"/>
    <property type="match status" value="1"/>
</dbReference>
<comment type="similarity">
    <text evidence="5">Belongs to the Maf family.</text>
</comment>
<evidence type="ECO:0000313" key="6">
    <source>
        <dbReference type="EMBL" id="CEG10074.1"/>
    </source>
</evidence>
<dbReference type="HAMAP" id="MF_00528">
    <property type="entry name" value="Maf"/>
    <property type="match status" value="1"/>
</dbReference>
<dbReference type="GO" id="GO:0047429">
    <property type="term" value="F:nucleoside triphosphate diphosphatase activity"/>
    <property type="evidence" value="ECO:0007669"/>
    <property type="project" value="UniProtKB-EC"/>
</dbReference>
<comment type="subcellular location">
    <subcellularLocation>
        <location evidence="5">Cytoplasm</location>
    </subcellularLocation>
</comment>
<keyword evidence="4 5" id="KW-0546">Nucleotide metabolism</keyword>
<gene>
    <name evidence="6" type="primary">yceF</name>
    <name evidence="6" type="ORF">BN961_03508</name>
</gene>
<comment type="caution">
    <text evidence="5">Lacks conserved residue(s) required for the propagation of feature annotation.</text>
</comment>
<dbReference type="STRING" id="1035.BN961_03508"/>
<dbReference type="SUPFAM" id="SSF52972">
    <property type="entry name" value="ITPase-like"/>
    <property type="match status" value="1"/>
</dbReference>
<dbReference type="InterPro" id="IPR029001">
    <property type="entry name" value="ITPase-like_fam"/>
</dbReference>
<protein>
    <recommendedName>
        <fullName evidence="5">Nucleoside triphosphate pyrophosphatase</fullName>
        <ecNumber evidence="5">3.6.1.9</ecNumber>
    </recommendedName>
    <alternativeName>
        <fullName evidence="5">Nucleotide pyrophosphatase</fullName>
        <shortName evidence="5">Nucleotide PPase</shortName>
    </alternativeName>
</protein>
<keyword evidence="2 5" id="KW-0963">Cytoplasm</keyword>
<evidence type="ECO:0000256" key="2">
    <source>
        <dbReference type="ARBA" id="ARBA00022490"/>
    </source>
</evidence>
<comment type="catalytic activity">
    <reaction evidence="5">
        <text>a 2'-deoxyribonucleoside 5'-triphosphate + H2O = a 2'-deoxyribonucleoside 5'-phosphate + diphosphate + H(+)</text>
        <dbReference type="Rhea" id="RHEA:44644"/>
        <dbReference type="ChEBI" id="CHEBI:15377"/>
        <dbReference type="ChEBI" id="CHEBI:15378"/>
        <dbReference type="ChEBI" id="CHEBI:33019"/>
        <dbReference type="ChEBI" id="CHEBI:61560"/>
        <dbReference type="ChEBI" id="CHEBI:65317"/>
        <dbReference type="EC" id="3.6.1.9"/>
    </reaction>
</comment>
<evidence type="ECO:0000256" key="1">
    <source>
        <dbReference type="ARBA" id="ARBA00001968"/>
    </source>
</evidence>
<feature type="active site" description="Proton acceptor" evidence="5">
    <location>
        <position position="78"/>
    </location>
</feature>
<proteinExistence type="inferred from homology"/>
<comment type="function">
    <text evidence="5">Nucleoside triphosphate pyrophosphatase. May have a dual role in cell division arrest and in preventing the incorporation of modified nucleotides into cellular nucleic acids.</text>
</comment>
<evidence type="ECO:0000256" key="5">
    <source>
        <dbReference type="HAMAP-Rule" id="MF_00528"/>
    </source>
</evidence>
<evidence type="ECO:0000256" key="4">
    <source>
        <dbReference type="ARBA" id="ARBA00023080"/>
    </source>
</evidence>
<evidence type="ECO:0000256" key="3">
    <source>
        <dbReference type="ARBA" id="ARBA00022801"/>
    </source>
</evidence>
<name>A0A090MVR3_AFIFE</name>
<dbReference type="OrthoDB" id="9813962at2"/>
<dbReference type="Gene3D" id="3.90.950.10">
    <property type="match status" value="1"/>
</dbReference>
<dbReference type="GO" id="GO:0005737">
    <property type="term" value="C:cytoplasm"/>
    <property type="evidence" value="ECO:0007669"/>
    <property type="project" value="UniProtKB-SubCell"/>
</dbReference>
<comment type="cofactor">
    <cofactor evidence="1 5">
        <name>a divalent metal cation</name>
        <dbReference type="ChEBI" id="CHEBI:60240"/>
    </cofactor>
</comment>
<dbReference type="PANTHER" id="PTHR43213">
    <property type="entry name" value="BIFUNCTIONAL DTTP/UTP PYROPHOSPHATASE/METHYLTRANSFERASE PROTEIN-RELATED"/>
    <property type="match status" value="1"/>
</dbReference>
<organism evidence="6 7">
    <name type="scientific">Afipia felis</name>
    <name type="common">Cat scratch disease bacillus</name>
    <dbReference type="NCBI Taxonomy" id="1035"/>
    <lineage>
        <taxon>Bacteria</taxon>
        <taxon>Pseudomonadati</taxon>
        <taxon>Pseudomonadota</taxon>
        <taxon>Alphaproteobacteria</taxon>
        <taxon>Hyphomicrobiales</taxon>
        <taxon>Nitrobacteraceae</taxon>
        <taxon>Afipia</taxon>
    </lineage>
</organism>
<dbReference type="EMBL" id="CCAZ020000002">
    <property type="protein sequence ID" value="CEG10074.1"/>
    <property type="molecule type" value="Genomic_DNA"/>
</dbReference>
<accession>A0A090MVR3</accession>
<evidence type="ECO:0000313" key="7">
    <source>
        <dbReference type="Proteomes" id="UP000035762"/>
    </source>
</evidence>
<dbReference type="EC" id="3.6.1.9" evidence="5"/>
<dbReference type="Pfam" id="PF02545">
    <property type="entry name" value="Maf"/>
    <property type="match status" value="1"/>
</dbReference>
<dbReference type="PIRSF" id="PIRSF006305">
    <property type="entry name" value="Maf"/>
    <property type="match status" value="1"/>
</dbReference>
<reference evidence="6 7" key="1">
    <citation type="journal article" date="2014" name="Genome Announc.">
        <title>Genome Sequence of Afipia felis Strain 76713, Isolated in Hospital Water Using an Amoeba Co-Culture Procedure.</title>
        <authorList>
            <person name="Benamar S."/>
            <person name="La Scola B."/>
            <person name="Croce O."/>
        </authorList>
    </citation>
    <scope>NUCLEOTIDE SEQUENCE [LARGE SCALE GENOMIC DNA]</scope>
    <source>
        <strain evidence="6 7">76713</strain>
    </source>
</reference>
<keyword evidence="7" id="KW-1185">Reference proteome</keyword>
<dbReference type="Proteomes" id="UP000035762">
    <property type="component" value="Unassembled WGS sequence"/>
</dbReference>
<dbReference type="PANTHER" id="PTHR43213:SF5">
    <property type="entry name" value="BIFUNCTIONAL DTTP_UTP PYROPHOSPHATASE_METHYLTRANSFERASE PROTEIN-RELATED"/>
    <property type="match status" value="1"/>
</dbReference>
<sequence length="202" mass="21488">MADNPSSRLILASQSAARQALLRRAKVEFEALPANIDERAIEQSSRLADAPAVAALLAREKALHISRANPGAYVIGADQTLALGSQIFAKAEDRAQARAQLKSMCSRTHDLHSAVAVAKGDQILFESISTARMTMRPLSDAQVEAYLDLAGEAVTASVGGYQLEGAGVHLFERIEGDYFTILGLPLLPLLGFLRGLGLAPLP</sequence>
<dbReference type="AlphaFoldDB" id="A0A090MVR3"/>
<comment type="caution">
    <text evidence="6">The sequence shown here is derived from an EMBL/GenBank/DDBJ whole genome shotgun (WGS) entry which is preliminary data.</text>
</comment>
<comment type="catalytic activity">
    <reaction evidence="5">
        <text>a ribonucleoside 5'-triphosphate + H2O = a ribonucleoside 5'-phosphate + diphosphate + H(+)</text>
        <dbReference type="Rhea" id="RHEA:23996"/>
        <dbReference type="ChEBI" id="CHEBI:15377"/>
        <dbReference type="ChEBI" id="CHEBI:15378"/>
        <dbReference type="ChEBI" id="CHEBI:33019"/>
        <dbReference type="ChEBI" id="CHEBI:58043"/>
        <dbReference type="ChEBI" id="CHEBI:61557"/>
        <dbReference type="EC" id="3.6.1.9"/>
    </reaction>
</comment>
<dbReference type="GO" id="GO:0009117">
    <property type="term" value="P:nucleotide metabolic process"/>
    <property type="evidence" value="ECO:0007669"/>
    <property type="project" value="UniProtKB-KW"/>
</dbReference>
<keyword evidence="3 5" id="KW-0378">Hydrolase</keyword>